<evidence type="ECO:0000259" key="8">
    <source>
        <dbReference type="PROSITE" id="PS51694"/>
    </source>
</evidence>
<keyword evidence="2 6" id="KW-0479">Metal-binding</keyword>
<organism evidence="9 10">
    <name type="scientific">Stenotrophobium rhamnosiphilum</name>
    <dbReference type="NCBI Taxonomy" id="2029166"/>
    <lineage>
        <taxon>Bacteria</taxon>
        <taxon>Pseudomonadati</taxon>
        <taxon>Pseudomonadota</taxon>
        <taxon>Gammaproteobacteria</taxon>
        <taxon>Nevskiales</taxon>
        <taxon>Nevskiaceae</taxon>
        <taxon>Stenotrophobium</taxon>
    </lineage>
</organism>
<dbReference type="Proteomes" id="UP000244248">
    <property type="component" value="Unassembled WGS sequence"/>
</dbReference>
<dbReference type="InterPro" id="IPR051256">
    <property type="entry name" value="Dictomallein"/>
</dbReference>
<sequence>MELAQTHVLPEGGKSWALSNATESLHFVGQRDALALIKLSKSDAINPALEAWANGVKLGAVSLAAPDLLPRTEAAGPSYATDRYSATVPASWMVPGLQLRVSASNYTVSEFRNPLVGADSPMTLRVLPFYLFGATDANSVPFASASAPDATTKNEVFAKWPVAKLTAQNHPAQRANWSTVVIGPRNDSGGVAREAYVAQNSNQQKDGFAVMGSILNVLGGLLNANGEAAGPYQYYAPLIMLNSSGNYAGPGGGLGSVGGDTGVGDYSYSGIFIHEQGHAFGLSHAGEAYDGGRYPYNWGSLNGSAWGFDPFHNEFLAPFVPSTASTYVGCSSDTFGGHARAADSSGRCVKQDPMQSGAGDQASGYKFATFSDFSSAVMQRHLEGTTTVDGAGNHSYSGGSIVADSSFPGGYKRWDSVDLKWVNFTPTTTSGAIWGFDQGMPLQRNVSVYSIVVTYSNACVKGPLQTCPMSQIYPPLSYTGNLMRTIDPTDAAQRASIVPDTSPNYWYCRNGGCDYTVRVTYVGGNVRNVLIQGGFRPFNQPTGAPPASASNATDGNSFRTWVVNVPNEGTIQKIELLSTPMVWNGMPAIPTVLASR</sequence>
<comment type="cofactor">
    <cofactor evidence="6">
        <name>Zn(2+)</name>
        <dbReference type="ChEBI" id="CHEBI:29105"/>
    </cofactor>
    <text evidence="6">Binds 1 zinc ion per subunit.</text>
</comment>
<keyword evidence="10" id="KW-1185">Reference proteome</keyword>
<dbReference type="PANTHER" id="PTHR39540:SF1">
    <property type="entry name" value="DICTOMALLEIN-1-RELATED"/>
    <property type="match status" value="1"/>
</dbReference>
<dbReference type="SUPFAM" id="SSF55486">
    <property type="entry name" value="Metalloproteases ('zincins'), catalytic domain"/>
    <property type="match status" value="1"/>
</dbReference>
<evidence type="ECO:0000256" key="7">
    <source>
        <dbReference type="SAM" id="MobiDB-lite"/>
    </source>
</evidence>
<protein>
    <submittedName>
        <fullName evidence="9">Peptidase M66</fullName>
    </submittedName>
</protein>
<dbReference type="PANTHER" id="PTHR39540">
    <property type="match status" value="1"/>
</dbReference>
<dbReference type="GO" id="GO:0006508">
    <property type="term" value="P:proteolysis"/>
    <property type="evidence" value="ECO:0007669"/>
    <property type="project" value="UniProtKB-UniRule"/>
</dbReference>
<evidence type="ECO:0000256" key="3">
    <source>
        <dbReference type="ARBA" id="ARBA00022801"/>
    </source>
</evidence>
<dbReference type="GO" id="GO:0046872">
    <property type="term" value="F:metal ion binding"/>
    <property type="evidence" value="ECO:0007669"/>
    <property type="project" value="UniProtKB-UniRule"/>
</dbReference>
<feature type="domain" description="Peptidase M66" evidence="8">
    <location>
        <begin position="114"/>
        <end position="388"/>
    </location>
</feature>
<evidence type="ECO:0000313" key="10">
    <source>
        <dbReference type="Proteomes" id="UP000244248"/>
    </source>
</evidence>
<dbReference type="Pfam" id="PF10462">
    <property type="entry name" value="Peptidase_M66"/>
    <property type="match status" value="1"/>
</dbReference>
<evidence type="ECO:0000256" key="2">
    <source>
        <dbReference type="ARBA" id="ARBA00022723"/>
    </source>
</evidence>
<feature type="binding site" evidence="6">
    <location>
        <position position="274"/>
    </location>
    <ligand>
        <name>Zn(2+)</name>
        <dbReference type="ChEBI" id="CHEBI:29105"/>
        <note>catalytic</note>
    </ligand>
</feature>
<feature type="binding site" evidence="6">
    <location>
        <position position="278"/>
    </location>
    <ligand>
        <name>Zn(2+)</name>
        <dbReference type="ChEBI" id="CHEBI:29105"/>
        <note>catalytic</note>
    </ligand>
</feature>
<dbReference type="GO" id="GO:0004222">
    <property type="term" value="F:metalloendopeptidase activity"/>
    <property type="evidence" value="ECO:0007669"/>
    <property type="project" value="UniProtKB-UniRule"/>
</dbReference>
<reference evidence="9 10" key="1">
    <citation type="submission" date="2018-04" db="EMBL/GenBank/DDBJ databases">
        <title>Novel species isolated from glacier.</title>
        <authorList>
            <person name="Liu Q."/>
            <person name="Xin Y.-H."/>
        </authorList>
    </citation>
    <scope>NUCLEOTIDE SEQUENCE [LARGE SCALE GENOMIC DNA]</scope>
    <source>
        <strain evidence="9 10">GT1R17</strain>
    </source>
</reference>
<evidence type="ECO:0000313" key="9">
    <source>
        <dbReference type="EMBL" id="PTU32547.1"/>
    </source>
</evidence>
<evidence type="ECO:0000256" key="5">
    <source>
        <dbReference type="ARBA" id="ARBA00023049"/>
    </source>
</evidence>
<dbReference type="InterPro" id="IPR019503">
    <property type="entry name" value="Peptidase_M66_dom"/>
</dbReference>
<dbReference type="AlphaFoldDB" id="A0A2T5MIY9"/>
<dbReference type="PROSITE" id="PS51694">
    <property type="entry name" value="PEPTIDASE_M66"/>
    <property type="match status" value="1"/>
</dbReference>
<name>A0A2T5MIY9_9GAMM</name>
<feature type="active site" evidence="6">
    <location>
        <position position="275"/>
    </location>
</feature>
<evidence type="ECO:0000256" key="1">
    <source>
        <dbReference type="ARBA" id="ARBA00022670"/>
    </source>
</evidence>
<evidence type="ECO:0000256" key="4">
    <source>
        <dbReference type="ARBA" id="ARBA00022833"/>
    </source>
</evidence>
<gene>
    <name evidence="9" type="ORF">CJD38_07420</name>
</gene>
<keyword evidence="3 6" id="KW-0378">Hydrolase</keyword>
<feature type="region of interest" description="Disordered" evidence="7">
    <location>
        <begin position="342"/>
        <end position="361"/>
    </location>
</feature>
<feature type="binding site" evidence="6">
    <location>
        <position position="284"/>
    </location>
    <ligand>
        <name>Zn(2+)</name>
        <dbReference type="ChEBI" id="CHEBI:29105"/>
        <note>catalytic</note>
    </ligand>
</feature>
<comment type="caution">
    <text evidence="9">The sequence shown here is derived from an EMBL/GenBank/DDBJ whole genome shotgun (WGS) entry which is preliminary data.</text>
</comment>
<accession>A0A2T5MIY9</accession>
<dbReference type="EMBL" id="QANS01000002">
    <property type="protein sequence ID" value="PTU32547.1"/>
    <property type="molecule type" value="Genomic_DNA"/>
</dbReference>
<proteinExistence type="predicted"/>
<keyword evidence="1 6" id="KW-0645">Protease</keyword>
<evidence type="ECO:0000256" key="6">
    <source>
        <dbReference type="PROSITE-ProRule" id="PRU01031"/>
    </source>
</evidence>
<keyword evidence="5 6" id="KW-0482">Metalloprotease</keyword>
<keyword evidence="4 6" id="KW-0862">Zinc</keyword>